<keyword evidence="6" id="KW-1185">Reference proteome</keyword>
<feature type="domain" description="RFTS" evidence="4">
    <location>
        <begin position="72"/>
        <end position="191"/>
    </location>
</feature>
<evidence type="ECO:0000256" key="3">
    <source>
        <dbReference type="SAM" id="MobiDB-lite"/>
    </source>
</evidence>
<gene>
    <name evidence="5" type="ORF">PIB30_076701</name>
</gene>
<sequence length="300" mass="33503">MAANKQKKRIASDRSEHPSGTRKMPKRAAACKSLKEKSSSISEKFSLIETKKDQIVDEEIVAVGLTAGQDDGCPNRRIIDFILHDENGKAQPLEMLEVNDLYILGLILPLEESFGRIETWDISGYEDGSPVLWLSTEIADYDCMKPGASYKKTYDHFYEKARACIEVYKRLAKSSGGDPDINFDELLAGMARSMSGSKCFSGTASVKDFIISQGEFIYKQLVGLEMTSKENDIPALVALRNESKKQANYAHAQLMPSNGSLRICSRIGDEDNKKHMDSMTCEAEEDENAKLARLLQEEEH</sequence>
<dbReference type="Pfam" id="PF12047">
    <property type="entry name" value="DNMT1-RFD"/>
    <property type="match status" value="1"/>
</dbReference>
<evidence type="ECO:0000313" key="6">
    <source>
        <dbReference type="Proteomes" id="UP001341840"/>
    </source>
</evidence>
<dbReference type="EMBL" id="JASCZI010272872">
    <property type="protein sequence ID" value="MED6223709.1"/>
    <property type="molecule type" value="Genomic_DNA"/>
</dbReference>
<evidence type="ECO:0000259" key="4">
    <source>
        <dbReference type="Pfam" id="PF12047"/>
    </source>
</evidence>
<name>A0ABU6ZP22_9FABA</name>
<comment type="subcellular location">
    <subcellularLocation>
        <location evidence="1">Nucleus</location>
    </subcellularLocation>
</comment>
<dbReference type="Proteomes" id="UP001341840">
    <property type="component" value="Unassembled WGS sequence"/>
</dbReference>
<evidence type="ECO:0000313" key="5">
    <source>
        <dbReference type="EMBL" id="MED6223709.1"/>
    </source>
</evidence>
<reference evidence="5 6" key="1">
    <citation type="journal article" date="2023" name="Plants (Basel)">
        <title>Bridging the Gap: Combining Genomics and Transcriptomics Approaches to Understand Stylosanthes scabra, an Orphan Legume from the Brazilian Caatinga.</title>
        <authorList>
            <person name="Ferreira-Neto J.R.C."/>
            <person name="da Silva M.D."/>
            <person name="Binneck E."/>
            <person name="de Melo N.F."/>
            <person name="da Silva R.H."/>
            <person name="de Melo A.L.T.M."/>
            <person name="Pandolfi V."/>
            <person name="Bustamante F.O."/>
            <person name="Brasileiro-Vidal A.C."/>
            <person name="Benko-Iseppon A.M."/>
        </authorList>
    </citation>
    <scope>NUCLEOTIDE SEQUENCE [LARGE SCALE GENOMIC DNA]</scope>
    <source>
        <tissue evidence="5">Leaves</tissue>
    </source>
</reference>
<evidence type="ECO:0000256" key="1">
    <source>
        <dbReference type="ARBA" id="ARBA00004123"/>
    </source>
</evidence>
<protein>
    <recommendedName>
        <fullName evidence="4">RFTS domain-containing protein</fullName>
    </recommendedName>
</protein>
<feature type="compositionally biased region" description="Basic and acidic residues" evidence="3">
    <location>
        <begin position="10"/>
        <end position="19"/>
    </location>
</feature>
<accession>A0ABU6ZP22</accession>
<feature type="region of interest" description="Disordered" evidence="3">
    <location>
        <begin position="1"/>
        <end position="39"/>
    </location>
</feature>
<proteinExistence type="predicted"/>
<organism evidence="5 6">
    <name type="scientific">Stylosanthes scabra</name>
    <dbReference type="NCBI Taxonomy" id="79078"/>
    <lineage>
        <taxon>Eukaryota</taxon>
        <taxon>Viridiplantae</taxon>
        <taxon>Streptophyta</taxon>
        <taxon>Embryophyta</taxon>
        <taxon>Tracheophyta</taxon>
        <taxon>Spermatophyta</taxon>
        <taxon>Magnoliopsida</taxon>
        <taxon>eudicotyledons</taxon>
        <taxon>Gunneridae</taxon>
        <taxon>Pentapetalae</taxon>
        <taxon>rosids</taxon>
        <taxon>fabids</taxon>
        <taxon>Fabales</taxon>
        <taxon>Fabaceae</taxon>
        <taxon>Papilionoideae</taxon>
        <taxon>50 kb inversion clade</taxon>
        <taxon>dalbergioids sensu lato</taxon>
        <taxon>Dalbergieae</taxon>
        <taxon>Pterocarpus clade</taxon>
        <taxon>Stylosanthes</taxon>
    </lineage>
</organism>
<comment type="caution">
    <text evidence="5">The sequence shown here is derived from an EMBL/GenBank/DDBJ whole genome shotgun (WGS) entry which is preliminary data.</text>
</comment>
<evidence type="ECO:0000256" key="2">
    <source>
        <dbReference type="ARBA" id="ARBA00023242"/>
    </source>
</evidence>
<keyword evidence="2" id="KW-0539">Nucleus</keyword>
<dbReference type="InterPro" id="IPR022702">
    <property type="entry name" value="Cytosine_MeTrfase1_RFD"/>
</dbReference>